<proteinExistence type="predicted"/>
<dbReference type="GO" id="GO:0006887">
    <property type="term" value="P:exocytosis"/>
    <property type="evidence" value="ECO:0007669"/>
    <property type="project" value="InterPro"/>
</dbReference>
<dbReference type="Pfam" id="PF09763">
    <property type="entry name" value="Sec3_CC"/>
    <property type="match status" value="1"/>
</dbReference>
<dbReference type="EMBL" id="MCFE01000442">
    <property type="protein sequence ID" value="ORX89457.1"/>
    <property type="molecule type" value="Genomic_DNA"/>
</dbReference>
<dbReference type="GO" id="GO:0005546">
    <property type="term" value="F:phosphatidylinositol-4,5-bisphosphate binding"/>
    <property type="evidence" value="ECO:0007669"/>
    <property type="project" value="TreeGrafter"/>
</dbReference>
<dbReference type="PANTHER" id="PTHR16092:SF14">
    <property type="entry name" value="EXOCYST COMPLEX COMPONENT 1 ISOFORM X1"/>
    <property type="match status" value="1"/>
</dbReference>
<dbReference type="InParanoid" id="A0A1Y1XUK6"/>
<feature type="domain" description="Exocyst complex component Sec3 coiled-coil" evidence="1">
    <location>
        <begin position="20"/>
        <end position="149"/>
    </location>
</feature>
<dbReference type="OrthoDB" id="3046935at2759"/>
<dbReference type="AlphaFoldDB" id="A0A1Y1XUK6"/>
<gene>
    <name evidence="2" type="ORF">K493DRAFT_410403</name>
</gene>
<dbReference type="GO" id="GO:0005886">
    <property type="term" value="C:plasma membrane"/>
    <property type="evidence" value="ECO:0007669"/>
    <property type="project" value="TreeGrafter"/>
</dbReference>
<dbReference type="GO" id="GO:0006893">
    <property type="term" value="P:Golgi to plasma membrane transport"/>
    <property type="evidence" value="ECO:0007669"/>
    <property type="project" value="TreeGrafter"/>
</dbReference>
<reference evidence="2 3" key="1">
    <citation type="submission" date="2016-07" db="EMBL/GenBank/DDBJ databases">
        <title>Pervasive Adenine N6-methylation of Active Genes in Fungi.</title>
        <authorList>
            <consortium name="DOE Joint Genome Institute"/>
            <person name="Mondo S.J."/>
            <person name="Dannebaum R.O."/>
            <person name="Kuo R.C."/>
            <person name="Labutti K."/>
            <person name="Haridas S."/>
            <person name="Kuo A."/>
            <person name="Salamov A."/>
            <person name="Ahrendt S.R."/>
            <person name="Lipzen A."/>
            <person name="Sullivan W."/>
            <person name="Andreopoulos W.B."/>
            <person name="Clum A."/>
            <person name="Lindquist E."/>
            <person name="Daum C."/>
            <person name="Ramamoorthy G.K."/>
            <person name="Gryganskyi A."/>
            <person name="Culley D."/>
            <person name="Magnuson J.K."/>
            <person name="James T.Y."/>
            <person name="O'Malley M.A."/>
            <person name="Stajich J.E."/>
            <person name="Spatafora J.W."/>
            <person name="Visel A."/>
            <person name="Grigoriev I.V."/>
        </authorList>
    </citation>
    <scope>NUCLEOTIDE SEQUENCE [LARGE SCALE GENOMIC DNA]</scope>
    <source>
        <strain evidence="2 3">CBS 931.73</strain>
    </source>
</reference>
<accession>A0A1Y1XUK6</accession>
<sequence>MEVDELLDQFNWDASTNAAALESRLSDELASLETVNVKSFIEGDGRMGEIISGLDKALEELDTLDDLLTLYYTELDTMDHDVKYIQSLNKGLQLQATNQKKLLAEVSEILDSVTLPDSCIGTLREESFENLSGICKVEESAAFLQKQMQRQHNEGSQELSIFAERAELFTQTSNNFSTRVMEYLRVMITYQHEETYSKVSGIDTLAEGNGISEVYIEAVSKLYKKELREVINSVRNCFQPSKRYVDDIDYVFTSMEKSQVSSVTRSALGHRRMSLESNESRMKPDEAFKKVLSFIVPTILQEQNYFIEFFHFEDEDENFQSWVEAKRTQQEMQDLNTPRQLTKDRKRKQIKWVAALDFKP</sequence>
<organism evidence="2 3">
    <name type="scientific">Basidiobolus meristosporus CBS 931.73</name>
    <dbReference type="NCBI Taxonomy" id="1314790"/>
    <lineage>
        <taxon>Eukaryota</taxon>
        <taxon>Fungi</taxon>
        <taxon>Fungi incertae sedis</taxon>
        <taxon>Zoopagomycota</taxon>
        <taxon>Entomophthoromycotina</taxon>
        <taxon>Basidiobolomycetes</taxon>
        <taxon>Basidiobolales</taxon>
        <taxon>Basidiobolaceae</taxon>
        <taxon>Basidiobolus</taxon>
    </lineage>
</organism>
<evidence type="ECO:0000313" key="3">
    <source>
        <dbReference type="Proteomes" id="UP000193498"/>
    </source>
</evidence>
<dbReference type="STRING" id="1314790.A0A1Y1XUK6"/>
<comment type="caution">
    <text evidence="2">The sequence shown here is derived from an EMBL/GenBank/DDBJ whole genome shotgun (WGS) entry which is preliminary data.</text>
</comment>
<dbReference type="InterPro" id="IPR019160">
    <property type="entry name" value="Sec3_CC"/>
</dbReference>
<dbReference type="Proteomes" id="UP000193498">
    <property type="component" value="Unassembled WGS sequence"/>
</dbReference>
<evidence type="ECO:0000313" key="2">
    <source>
        <dbReference type="EMBL" id="ORX89457.1"/>
    </source>
</evidence>
<name>A0A1Y1XUK6_9FUNG</name>
<dbReference type="GO" id="GO:0000145">
    <property type="term" value="C:exocyst"/>
    <property type="evidence" value="ECO:0007669"/>
    <property type="project" value="InterPro"/>
</dbReference>
<dbReference type="PANTHER" id="PTHR16092">
    <property type="entry name" value="SEC3/SYNTAXIN-RELATED"/>
    <property type="match status" value="1"/>
</dbReference>
<evidence type="ECO:0000259" key="1">
    <source>
        <dbReference type="Pfam" id="PF09763"/>
    </source>
</evidence>
<protein>
    <recommendedName>
        <fullName evidence="1">Exocyst complex component Sec3 coiled-coil domain-containing protein</fullName>
    </recommendedName>
</protein>
<keyword evidence="3" id="KW-1185">Reference proteome</keyword>